<keyword evidence="1" id="KW-0812">Transmembrane</keyword>
<protein>
    <recommendedName>
        <fullName evidence="2">DUF1559 domain-containing protein</fullName>
    </recommendedName>
</protein>
<proteinExistence type="predicted"/>
<evidence type="ECO:0000313" key="4">
    <source>
        <dbReference type="Proteomes" id="UP000325286"/>
    </source>
</evidence>
<dbReference type="OrthoDB" id="285651at2"/>
<evidence type="ECO:0000256" key="1">
    <source>
        <dbReference type="SAM" id="Phobius"/>
    </source>
</evidence>
<keyword evidence="1" id="KW-0472">Membrane</keyword>
<organism evidence="3 4">
    <name type="scientific">Roseimaritima ulvae</name>
    <dbReference type="NCBI Taxonomy" id="980254"/>
    <lineage>
        <taxon>Bacteria</taxon>
        <taxon>Pseudomonadati</taxon>
        <taxon>Planctomycetota</taxon>
        <taxon>Planctomycetia</taxon>
        <taxon>Pirellulales</taxon>
        <taxon>Pirellulaceae</taxon>
        <taxon>Roseimaritima</taxon>
    </lineage>
</organism>
<gene>
    <name evidence="3" type="ORF">UC8_31170</name>
</gene>
<keyword evidence="1" id="KW-1133">Transmembrane helix</keyword>
<dbReference type="PANTHER" id="PTHR30093">
    <property type="entry name" value="GENERAL SECRETION PATHWAY PROTEIN G"/>
    <property type="match status" value="1"/>
</dbReference>
<keyword evidence="4" id="KW-1185">Reference proteome</keyword>
<name>A0A5B9QT32_9BACT</name>
<dbReference type="Pfam" id="PF07596">
    <property type="entry name" value="SBP_bac_10"/>
    <property type="match status" value="1"/>
</dbReference>
<dbReference type="AlphaFoldDB" id="A0A5B9QT32"/>
<sequence length="259" mass="27982">MSTNSPYSTVPGQQPAPPASNNTTKIVLIILGVLFLAFLLCGGVMVALLLPAVNAARQAALQMNTQNNVKQVGLAVHNYHDVYQQLPPLYATDANGNPVSSWRVSLLPFLEERALDEQWQAGQAWDSPANQSLLEQTPAAYRGLGESPTGPHDGQCHLFVIDDPSALLSGDEPRHFRDVLDGTSNTLFALYLPNRSVPWSAPQELSLDEAFAEVSAASPEAPVMALMLDGSVRRLTTPLSRETFEAMVTPAGGERVFDF</sequence>
<feature type="domain" description="DUF1559" evidence="2">
    <location>
        <begin position="55"/>
        <end position="138"/>
    </location>
</feature>
<accession>A0A5B9QT32</accession>
<evidence type="ECO:0000259" key="2">
    <source>
        <dbReference type="Pfam" id="PF07596"/>
    </source>
</evidence>
<evidence type="ECO:0000313" key="3">
    <source>
        <dbReference type="EMBL" id="QEG41099.1"/>
    </source>
</evidence>
<feature type="transmembrane region" description="Helical" evidence="1">
    <location>
        <begin position="26"/>
        <end position="53"/>
    </location>
</feature>
<dbReference type="PANTHER" id="PTHR30093:SF2">
    <property type="entry name" value="TYPE II SECRETION SYSTEM PROTEIN H"/>
    <property type="match status" value="1"/>
</dbReference>
<dbReference type="InterPro" id="IPR011453">
    <property type="entry name" value="DUF1559"/>
</dbReference>
<dbReference type="EMBL" id="CP042914">
    <property type="protein sequence ID" value="QEG41099.1"/>
    <property type="molecule type" value="Genomic_DNA"/>
</dbReference>
<dbReference type="Proteomes" id="UP000325286">
    <property type="component" value="Chromosome"/>
</dbReference>
<dbReference type="RefSeq" id="WP_068131980.1">
    <property type="nucleotide sequence ID" value="NZ_CP042914.1"/>
</dbReference>
<dbReference type="KEGG" id="rul:UC8_31170"/>
<reference evidence="3 4" key="1">
    <citation type="submission" date="2019-08" db="EMBL/GenBank/DDBJ databases">
        <title>Deep-cultivation of Planctomycetes and their phenomic and genomic characterization uncovers novel biology.</title>
        <authorList>
            <person name="Wiegand S."/>
            <person name="Jogler M."/>
            <person name="Boedeker C."/>
            <person name="Pinto D."/>
            <person name="Vollmers J."/>
            <person name="Rivas-Marin E."/>
            <person name="Kohn T."/>
            <person name="Peeters S.H."/>
            <person name="Heuer A."/>
            <person name="Rast P."/>
            <person name="Oberbeckmann S."/>
            <person name="Bunk B."/>
            <person name="Jeske O."/>
            <person name="Meyerdierks A."/>
            <person name="Storesund J.E."/>
            <person name="Kallscheuer N."/>
            <person name="Luecker S."/>
            <person name="Lage O.M."/>
            <person name="Pohl T."/>
            <person name="Merkel B.J."/>
            <person name="Hornburger P."/>
            <person name="Mueller R.-W."/>
            <person name="Bruemmer F."/>
            <person name="Labrenz M."/>
            <person name="Spormann A.M."/>
            <person name="Op den Camp H."/>
            <person name="Overmann J."/>
            <person name="Amann R."/>
            <person name="Jetten M.S.M."/>
            <person name="Mascher T."/>
            <person name="Medema M.H."/>
            <person name="Devos D.P."/>
            <person name="Kaster A.-K."/>
            <person name="Ovreas L."/>
            <person name="Rohde M."/>
            <person name="Galperin M.Y."/>
            <person name="Jogler C."/>
        </authorList>
    </citation>
    <scope>NUCLEOTIDE SEQUENCE [LARGE SCALE GENOMIC DNA]</scope>
    <source>
        <strain evidence="3 4">UC8</strain>
    </source>
</reference>